<feature type="domain" description="Isochorismatase-like" evidence="9">
    <location>
        <begin position="6"/>
        <end position="189"/>
    </location>
</feature>
<dbReference type="GO" id="GO:0046872">
    <property type="term" value="F:metal ion binding"/>
    <property type="evidence" value="ECO:0007669"/>
    <property type="project" value="UniProtKB-KW"/>
</dbReference>
<keyword evidence="2" id="KW-0662">Pyridine nucleotide biosynthesis</keyword>
<evidence type="ECO:0000256" key="8">
    <source>
        <dbReference type="SAM" id="MobiDB-lite"/>
    </source>
</evidence>
<evidence type="ECO:0000256" key="6">
    <source>
        <dbReference type="ARBA" id="ARBA00039017"/>
    </source>
</evidence>
<feature type="region of interest" description="Disordered" evidence="8">
    <location>
        <begin position="333"/>
        <end position="358"/>
    </location>
</feature>
<dbReference type="InterPro" id="IPR036380">
    <property type="entry name" value="Isochorismatase-like_sf"/>
</dbReference>
<dbReference type="EMBL" id="LR134476">
    <property type="protein sequence ID" value="VEI13037.1"/>
    <property type="molecule type" value="Genomic_DNA"/>
</dbReference>
<accession>A0A448PDN6</accession>
<evidence type="ECO:0000256" key="5">
    <source>
        <dbReference type="ARBA" id="ARBA00037900"/>
    </source>
</evidence>
<dbReference type="Proteomes" id="UP000269542">
    <property type="component" value="Chromosome"/>
</dbReference>
<dbReference type="PANTHER" id="PTHR11080">
    <property type="entry name" value="PYRAZINAMIDASE/NICOTINAMIDASE"/>
    <property type="match status" value="1"/>
</dbReference>
<dbReference type="GO" id="GO:0008936">
    <property type="term" value="F:nicotinamidase activity"/>
    <property type="evidence" value="ECO:0007669"/>
    <property type="project" value="UniProtKB-EC"/>
</dbReference>
<dbReference type="SUPFAM" id="SSF52499">
    <property type="entry name" value="Isochorismatase-like hydrolases"/>
    <property type="match status" value="1"/>
</dbReference>
<evidence type="ECO:0000256" key="1">
    <source>
        <dbReference type="ARBA" id="ARBA00006336"/>
    </source>
</evidence>
<dbReference type="PANTHER" id="PTHR11080:SF2">
    <property type="entry name" value="LD05707P"/>
    <property type="match status" value="1"/>
</dbReference>
<dbReference type="GO" id="GO:0019363">
    <property type="term" value="P:pyridine nucleotide biosynthetic process"/>
    <property type="evidence" value="ECO:0007669"/>
    <property type="project" value="UniProtKB-KW"/>
</dbReference>
<dbReference type="InterPro" id="IPR000868">
    <property type="entry name" value="Isochorismatase-like_dom"/>
</dbReference>
<evidence type="ECO:0000256" key="7">
    <source>
        <dbReference type="ARBA" id="ARBA00043224"/>
    </source>
</evidence>
<evidence type="ECO:0000313" key="11">
    <source>
        <dbReference type="Proteomes" id="UP000269542"/>
    </source>
</evidence>
<evidence type="ECO:0000259" key="9">
    <source>
        <dbReference type="Pfam" id="PF00857"/>
    </source>
</evidence>
<keyword evidence="11" id="KW-1185">Reference proteome</keyword>
<dbReference type="AlphaFoldDB" id="A0A448PDN6"/>
<reference evidence="10 11" key="1">
    <citation type="submission" date="2018-12" db="EMBL/GenBank/DDBJ databases">
        <authorList>
            <consortium name="Pathogen Informatics"/>
        </authorList>
    </citation>
    <scope>NUCLEOTIDE SEQUENCE [LARGE SCALE GENOMIC DNA]</scope>
    <source>
        <strain evidence="10 11">NCTC13354</strain>
    </source>
</reference>
<dbReference type="KEGG" id="tbw:NCTC13354_00737"/>
<protein>
    <recommendedName>
        <fullName evidence="6">nicotinamidase</fullName>
        <ecNumber evidence="6">3.5.1.19</ecNumber>
    </recommendedName>
    <alternativeName>
        <fullName evidence="7">Nicotinamide deamidase</fullName>
    </alternativeName>
</protein>
<dbReference type="EC" id="3.5.1.19" evidence="6"/>
<feature type="region of interest" description="Disordered" evidence="8">
    <location>
        <begin position="199"/>
        <end position="255"/>
    </location>
</feature>
<comment type="similarity">
    <text evidence="1">Belongs to the isochorismatase family.</text>
</comment>
<evidence type="ECO:0000256" key="2">
    <source>
        <dbReference type="ARBA" id="ARBA00022642"/>
    </source>
</evidence>
<evidence type="ECO:0000256" key="3">
    <source>
        <dbReference type="ARBA" id="ARBA00022723"/>
    </source>
</evidence>
<dbReference type="Gene3D" id="3.40.50.850">
    <property type="entry name" value="Isochorismatase-like"/>
    <property type="match status" value="1"/>
</dbReference>
<comment type="pathway">
    <text evidence="5">Cofactor biosynthesis; nicotinate biosynthesis; nicotinate from nicotinamide: step 1/1.</text>
</comment>
<gene>
    <name evidence="10" type="ORF">NCTC13354_00737</name>
</gene>
<feature type="region of interest" description="Disordered" evidence="8">
    <location>
        <begin position="278"/>
        <end position="303"/>
    </location>
</feature>
<feature type="compositionally biased region" description="Acidic residues" evidence="8">
    <location>
        <begin position="333"/>
        <end position="351"/>
    </location>
</feature>
<dbReference type="InterPro" id="IPR052347">
    <property type="entry name" value="Isochorismatase_Nicotinamidase"/>
</dbReference>
<feature type="compositionally biased region" description="Acidic residues" evidence="8">
    <location>
        <begin position="199"/>
        <end position="215"/>
    </location>
</feature>
<feature type="compositionally biased region" description="Acidic residues" evidence="8">
    <location>
        <begin position="235"/>
        <end position="255"/>
    </location>
</feature>
<evidence type="ECO:0000313" key="10">
    <source>
        <dbReference type="EMBL" id="VEI13037.1"/>
    </source>
</evidence>
<sequence>MSESRALIIVDVQPTFTEGGALGVEGGNAVAERIADFVTDNADEYDLIVTTQDWHIDPGSHFSDEPDFVDSWPPHGVAGTAEAELHDAIASLPLDDGVKKGEYSAAYSGFEGKNAAGDTLEIILRKADVSTVDVVGIAESHCVKETALDALRSGWKVRVFSDLTVPTSEELGAAARVEMDEAGVEQLDSREAFGFYEEGEDAPIPGFDDDGDDGWESGADWNEGWQADDDHWNDTDWDDMQTGDLDGDGIADDFEDDEYGAADYRDDEPVRGKPLIAAEDSYNLDDYGEESDAELTSDGEEEELDTLANRVELDEDLSDYDLSDFDLDDFDIDDEIDFSGDADDSDFDFSDIDYKPQG</sequence>
<organism evidence="10 11">
    <name type="scientific">Trueperella bialowiezensis</name>
    <dbReference type="NCBI Taxonomy" id="312285"/>
    <lineage>
        <taxon>Bacteria</taxon>
        <taxon>Bacillati</taxon>
        <taxon>Actinomycetota</taxon>
        <taxon>Actinomycetes</taxon>
        <taxon>Actinomycetales</taxon>
        <taxon>Actinomycetaceae</taxon>
        <taxon>Trueperella</taxon>
    </lineage>
</organism>
<name>A0A448PDN6_9ACTO</name>
<dbReference type="Pfam" id="PF00857">
    <property type="entry name" value="Isochorismatase"/>
    <property type="match status" value="1"/>
</dbReference>
<keyword evidence="4" id="KW-0378">Hydrolase</keyword>
<evidence type="ECO:0000256" key="4">
    <source>
        <dbReference type="ARBA" id="ARBA00022801"/>
    </source>
</evidence>
<feature type="compositionally biased region" description="Acidic residues" evidence="8">
    <location>
        <begin position="282"/>
        <end position="303"/>
    </location>
</feature>
<dbReference type="OrthoDB" id="9791276at2"/>
<keyword evidence="3" id="KW-0479">Metal-binding</keyword>
<proteinExistence type="inferred from homology"/>